<dbReference type="Gene3D" id="3.40.190.10">
    <property type="entry name" value="Periplasmic binding protein-like II"/>
    <property type="match status" value="2"/>
</dbReference>
<reference evidence="10" key="1">
    <citation type="submission" date="2022-11" db="EMBL/GenBank/DDBJ databases">
        <authorList>
            <person name="Scott C."/>
            <person name="Bruce N."/>
        </authorList>
    </citation>
    <scope>NUCLEOTIDE SEQUENCE</scope>
</reference>
<dbReference type="PIRSF" id="PIRSF001500">
    <property type="entry name" value="Chor_mut_pdt_Ppr"/>
    <property type="match status" value="1"/>
</dbReference>
<dbReference type="PROSITE" id="PS51671">
    <property type="entry name" value="ACT"/>
    <property type="match status" value="1"/>
</dbReference>
<evidence type="ECO:0000256" key="7">
    <source>
        <dbReference type="ARBA" id="ARBA00047848"/>
    </source>
</evidence>
<keyword evidence="11" id="KW-1185">Reference proteome</keyword>
<feature type="domain" description="Prephenate dehydratase" evidence="8">
    <location>
        <begin position="24"/>
        <end position="239"/>
    </location>
</feature>
<dbReference type="SUPFAM" id="SSF55021">
    <property type="entry name" value="ACT-like"/>
    <property type="match status" value="1"/>
</dbReference>
<evidence type="ECO:0000313" key="11">
    <source>
        <dbReference type="Proteomes" id="UP000838763"/>
    </source>
</evidence>
<dbReference type="GO" id="GO:0004664">
    <property type="term" value="F:prephenate dehydratase activity"/>
    <property type="evidence" value="ECO:0007669"/>
    <property type="project" value="UniProtKB-EC"/>
</dbReference>
<dbReference type="Gene3D" id="3.30.70.260">
    <property type="match status" value="1"/>
</dbReference>
<dbReference type="EMBL" id="CALLCH030000020">
    <property type="protein sequence ID" value="CAI4219535.1"/>
    <property type="molecule type" value="Genomic_DNA"/>
</dbReference>
<name>A0A9P1ME35_9PEZI</name>
<protein>
    <recommendedName>
        <fullName evidence="2">prephenate dehydratase</fullName>
        <ecNumber evidence="2">4.2.1.51</ecNumber>
    </recommendedName>
</protein>
<evidence type="ECO:0000256" key="3">
    <source>
        <dbReference type="ARBA" id="ARBA00022605"/>
    </source>
</evidence>
<gene>
    <name evidence="10" type="ORF">PPNO1_LOCUS9092</name>
</gene>
<dbReference type="CDD" id="cd13532">
    <property type="entry name" value="PBP2_PDT_like"/>
    <property type="match status" value="1"/>
</dbReference>
<comment type="catalytic activity">
    <reaction evidence="7">
        <text>prephenate + H(+) = 3-phenylpyruvate + CO2 + H2O</text>
        <dbReference type="Rhea" id="RHEA:21648"/>
        <dbReference type="ChEBI" id="CHEBI:15377"/>
        <dbReference type="ChEBI" id="CHEBI:15378"/>
        <dbReference type="ChEBI" id="CHEBI:16526"/>
        <dbReference type="ChEBI" id="CHEBI:18005"/>
        <dbReference type="ChEBI" id="CHEBI:29934"/>
        <dbReference type="EC" id="4.2.1.51"/>
    </reaction>
</comment>
<dbReference type="CDD" id="cd04905">
    <property type="entry name" value="ACT_CM-PDT"/>
    <property type="match status" value="1"/>
</dbReference>
<comment type="pathway">
    <text evidence="1">Amino-acid biosynthesis; L-phenylalanine biosynthesis; phenylpyruvate from prephenate: step 1/1.</text>
</comment>
<dbReference type="PANTHER" id="PTHR21022:SF19">
    <property type="entry name" value="PREPHENATE DEHYDRATASE-RELATED"/>
    <property type="match status" value="1"/>
</dbReference>
<dbReference type="AlphaFoldDB" id="A0A9P1ME35"/>
<evidence type="ECO:0000259" key="9">
    <source>
        <dbReference type="PROSITE" id="PS51671"/>
    </source>
</evidence>
<dbReference type="InterPro" id="IPR008242">
    <property type="entry name" value="Chor_mutase/pphenate_deHydtase"/>
</dbReference>
<keyword evidence="5" id="KW-0584">Phenylalanine biosynthesis</keyword>
<dbReference type="InterPro" id="IPR002912">
    <property type="entry name" value="ACT_dom"/>
</dbReference>
<evidence type="ECO:0000256" key="2">
    <source>
        <dbReference type="ARBA" id="ARBA00013147"/>
    </source>
</evidence>
<evidence type="ECO:0000313" key="10">
    <source>
        <dbReference type="EMBL" id="CAI4219535.1"/>
    </source>
</evidence>
<dbReference type="OrthoDB" id="983542at2759"/>
<accession>A0A9P1ME35</accession>
<dbReference type="PROSITE" id="PS51171">
    <property type="entry name" value="PREPHENATE_DEHYDR_3"/>
    <property type="match status" value="1"/>
</dbReference>
<dbReference type="GO" id="GO:0009094">
    <property type="term" value="P:L-phenylalanine biosynthetic process"/>
    <property type="evidence" value="ECO:0007669"/>
    <property type="project" value="UniProtKB-KW"/>
</dbReference>
<proteinExistence type="predicted"/>
<dbReference type="SUPFAM" id="SSF53850">
    <property type="entry name" value="Periplasmic binding protein-like II"/>
    <property type="match status" value="2"/>
</dbReference>
<dbReference type="InterPro" id="IPR001086">
    <property type="entry name" value="Preph_deHydtase"/>
</dbReference>
<evidence type="ECO:0000256" key="6">
    <source>
        <dbReference type="ARBA" id="ARBA00023239"/>
    </source>
</evidence>
<dbReference type="EC" id="4.2.1.51" evidence="2"/>
<comment type="caution">
    <text evidence="10">The sequence shown here is derived from an EMBL/GenBank/DDBJ whole genome shotgun (WGS) entry which is preliminary data.</text>
</comment>
<evidence type="ECO:0000256" key="1">
    <source>
        <dbReference type="ARBA" id="ARBA00004741"/>
    </source>
</evidence>
<keyword evidence="3" id="KW-0028">Amino-acid biosynthesis</keyword>
<dbReference type="GO" id="GO:0005737">
    <property type="term" value="C:cytoplasm"/>
    <property type="evidence" value="ECO:0007669"/>
    <property type="project" value="TreeGrafter"/>
</dbReference>
<dbReference type="PANTHER" id="PTHR21022">
    <property type="entry name" value="PREPHENATE DEHYDRATASE P PROTEIN"/>
    <property type="match status" value="1"/>
</dbReference>
<keyword evidence="4" id="KW-0057">Aromatic amino acid biosynthesis</keyword>
<evidence type="ECO:0000259" key="8">
    <source>
        <dbReference type="PROSITE" id="PS51171"/>
    </source>
</evidence>
<dbReference type="InterPro" id="IPR045865">
    <property type="entry name" value="ACT-like_dom_sf"/>
</dbReference>
<dbReference type="Pfam" id="PF00800">
    <property type="entry name" value="PDT"/>
    <property type="match status" value="1"/>
</dbReference>
<organism evidence="10 11">
    <name type="scientific">Parascedosporium putredinis</name>
    <dbReference type="NCBI Taxonomy" id="1442378"/>
    <lineage>
        <taxon>Eukaryota</taxon>
        <taxon>Fungi</taxon>
        <taxon>Dikarya</taxon>
        <taxon>Ascomycota</taxon>
        <taxon>Pezizomycotina</taxon>
        <taxon>Sordariomycetes</taxon>
        <taxon>Hypocreomycetidae</taxon>
        <taxon>Microascales</taxon>
        <taxon>Microascaceae</taxon>
        <taxon>Parascedosporium</taxon>
    </lineage>
</organism>
<feature type="domain" description="ACT" evidence="9">
    <location>
        <begin position="267"/>
        <end position="343"/>
    </location>
</feature>
<dbReference type="FunFam" id="3.40.190.10:FF:000034">
    <property type="entry name" value="Chorismate mutase/prephenate dehydratase"/>
    <property type="match status" value="1"/>
</dbReference>
<dbReference type="Proteomes" id="UP000838763">
    <property type="component" value="Unassembled WGS sequence"/>
</dbReference>
<sequence>MGGGQAVAADTMHAAENGIACTPIVTFLGPISSYTHQAALQSFSDDKYDLRPSTNIDEVFEVVQRGEADFGVVPFENSTNGPVIFTLDNLANRLQTCPDITVCGEAYVDVHHFLLGHRNPALQLDDGGGSGTCTPTAADPNPLKPRSKPLGSLKHVTRLYSHPQAWGQCSVFLSTYLKGVETIDVSSTSRAAEMVKEDKTGTSAAISSEIAAKVYGVDVLAKSIEDREDNTTRFFIIKKTGRPELKVPRQGQGDGEKVPRSETKSLVSLTVPHHEPGALADVLDCFRKARLNLTTINSRPSLITAFQYLFFIEIEGHYDLDAEVRDALVEVERVAQSSRWLGSWYSQRRRSSKS</sequence>
<keyword evidence="6" id="KW-0456">Lyase</keyword>
<evidence type="ECO:0000256" key="4">
    <source>
        <dbReference type="ARBA" id="ARBA00023141"/>
    </source>
</evidence>
<evidence type="ECO:0000256" key="5">
    <source>
        <dbReference type="ARBA" id="ARBA00023222"/>
    </source>
</evidence>